<dbReference type="EMBL" id="APKE01000013">
    <property type="protein sequence ID" value="KAF0676716.1"/>
    <property type="molecule type" value="Genomic_DNA"/>
</dbReference>
<evidence type="ECO:0000313" key="3">
    <source>
        <dbReference type="Proteomes" id="UP000698242"/>
    </source>
</evidence>
<feature type="region of interest" description="Disordered" evidence="1">
    <location>
        <begin position="46"/>
        <end position="68"/>
    </location>
</feature>
<dbReference type="InterPro" id="IPR003795">
    <property type="entry name" value="DUF192"/>
</dbReference>
<dbReference type="AlphaFoldDB" id="A0A921NQ76"/>
<dbReference type="Gene3D" id="2.60.120.1140">
    <property type="entry name" value="Protein of unknown function DUF192"/>
    <property type="match status" value="1"/>
</dbReference>
<evidence type="ECO:0000256" key="1">
    <source>
        <dbReference type="SAM" id="MobiDB-lite"/>
    </source>
</evidence>
<dbReference type="InterPro" id="IPR038695">
    <property type="entry name" value="Saro_0823-like_sf"/>
</dbReference>
<protein>
    <recommendedName>
        <fullName evidence="4">DUF192 domain-containing protein</fullName>
    </recommendedName>
</protein>
<evidence type="ECO:0000313" key="2">
    <source>
        <dbReference type="EMBL" id="KAF0676716.1"/>
    </source>
</evidence>
<dbReference type="PANTHER" id="PTHR37953:SF1">
    <property type="entry name" value="UPF0127 PROTEIN MJ1496"/>
    <property type="match status" value="1"/>
</dbReference>
<dbReference type="PANTHER" id="PTHR37953">
    <property type="entry name" value="UPF0127 PROTEIN MJ1496"/>
    <property type="match status" value="1"/>
</dbReference>
<gene>
    <name evidence="2" type="ORF">PMES_01007</name>
</gene>
<sequence>MGMRRGSGNSGSRMGRMSHIRGAIAAGLCLAGPLWAETPGATALKDAAQSGSQASRQAATGEEASSCDRDRVDLRGAWGQARFHVEIADEPDERNQGLMNRPEMARGDGMLFIYEEPVRATFWMRNTLIPLDMIFLGSDGVVASIHENAVPLDETVIDGGEGVLAVLEINGGLAREFGIVSGTQLRHPGLPQEQAVWPCADR</sequence>
<comment type="caution">
    <text evidence="2">The sequence shown here is derived from an EMBL/GenBank/DDBJ whole genome shotgun (WGS) entry which is preliminary data.</text>
</comment>
<accession>A0A921NQ76</accession>
<organism evidence="2 3">
    <name type="scientific">Profundibacterium mesophilum KAUST100406-0324</name>
    <dbReference type="NCBI Taxonomy" id="1037889"/>
    <lineage>
        <taxon>Bacteria</taxon>
        <taxon>Pseudomonadati</taxon>
        <taxon>Pseudomonadota</taxon>
        <taxon>Alphaproteobacteria</taxon>
        <taxon>Rhodobacterales</taxon>
        <taxon>Roseobacteraceae</taxon>
        <taxon>Profundibacterium</taxon>
    </lineage>
</organism>
<keyword evidence="3" id="KW-1185">Reference proteome</keyword>
<reference evidence="2" key="1">
    <citation type="submission" date="2013-03" db="EMBL/GenBank/DDBJ databases">
        <title>Genome Sequence of the Profundibacterium mesophilum strain KAUST100406-0324T from Red Sea, a novel genus in the family Rhodobacteraceae.</title>
        <authorList>
            <person name="Essack M."/>
            <person name="Alam I."/>
            <person name="Lafi F."/>
            <person name="Alawi W."/>
            <person name="Kamanu F."/>
            <person name="Al-Suwailem A."/>
            <person name="Lee O.O."/>
            <person name="Xu Y."/>
            <person name="Bajic V."/>
            <person name="Qian P.-Y."/>
            <person name="Archer J."/>
        </authorList>
    </citation>
    <scope>NUCLEOTIDE SEQUENCE</scope>
    <source>
        <strain evidence="2">KAUST100406-0324</strain>
    </source>
</reference>
<proteinExistence type="predicted"/>
<dbReference type="Proteomes" id="UP000698242">
    <property type="component" value="Unassembled WGS sequence"/>
</dbReference>
<name>A0A921NQ76_9RHOB</name>
<dbReference type="Pfam" id="PF02643">
    <property type="entry name" value="DUF192"/>
    <property type="match status" value="1"/>
</dbReference>
<evidence type="ECO:0008006" key="4">
    <source>
        <dbReference type="Google" id="ProtNLM"/>
    </source>
</evidence>
<feature type="compositionally biased region" description="Low complexity" evidence="1">
    <location>
        <begin position="47"/>
        <end position="59"/>
    </location>
</feature>